<comment type="caution">
    <text evidence="2">The sequence shown here is derived from an EMBL/GenBank/DDBJ whole genome shotgun (WGS) entry which is preliminary data.</text>
</comment>
<proteinExistence type="predicted"/>
<accession>A0AAN6DVY9</accession>
<reference evidence="2" key="1">
    <citation type="journal article" date="2022" name="bioRxiv">
        <title>Deciphering the potential niche of two novel black yeast fungi from a biological soil crust based on their genomes, phenotypes, and melanin regulation.</title>
        <authorList>
            <consortium name="DOE Joint Genome Institute"/>
            <person name="Carr E.C."/>
            <person name="Barton Q."/>
            <person name="Grambo S."/>
            <person name="Sullivan M."/>
            <person name="Renfro C.M."/>
            <person name="Kuo A."/>
            <person name="Pangilinan J."/>
            <person name="Lipzen A."/>
            <person name="Keymanesh K."/>
            <person name="Savage E."/>
            <person name="Barry K."/>
            <person name="Grigoriev I.V."/>
            <person name="Riekhof W.R."/>
            <person name="Harris S.S."/>
        </authorList>
    </citation>
    <scope>NUCLEOTIDE SEQUENCE</scope>
    <source>
        <strain evidence="2">JF 03-4F</strain>
    </source>
</reference>
<feature type="compositionally biased region" description="Basic and acidic residues" evidence="1">
    <location>
        <begin position="180"/>
        <end position="196"/>
    </location>
</feature>
<organism evidence="2 3">
    <name type="scientific">Exophiala viscosa</name>
    <dbReference type="NCBI Taxonomy" id="2486360"/>
    <lineage>
        <taxon>Eukaryota</taxon>
        <taxon>Fungi</taxon>
        <taxon>Dikarya</taxon>
        <taxon>Ascomycota</taxon>
        <taxon>Pezizomycotina</taxon>
        <taxon>Eurotiomycetes</taxon>
        <taxon>Chaetothyriomycetidae</taxon>
        <taxon>Chaetothyriales</taxon>
        <taxon>Herpotrichiellaceae</taxon>
        <taxon>Exophiala</taxon>
    </lineage>
</organism>
<evidence type="ECO:0000313" key="2">
    <source>
        <dbReference type="EMBL" id="KAI1613216.1"/>
    </source>
</evidence>
<feature type="region of interest" description="Disordered" evidence="1">
    <location>
        <begin position="169"/>
        <end position="196"/>
    </location>
</feature>
<evidence type="ECO:0000313" key="3">
    <source>
        <dbReference type="Proteomes" id="UP001203852"/>
    </source>
</evidence>
<sequence>MSRVSIADKGSKSVGALCSELGMNAETQRHFREHTRGYLQSKFGTDLPTTTDEGIEPVAKEYLESGEGRFWFKQNAALNYHWETAEHRPIITRYINAVMRKQRGYAIDVLHQRLSRQHRRDGIAPSCPGCLLHPAGKAPTKTSTDFGAPDRPIDLGYSSDVSDVRSIHHVTSRGNTPDTLESKKRPRTSHDYRTLSGAKKREIPDSIATEPVTVAPNKRQRFHRKSTVSKSTLNNLYKEASSTSASPEVKPRTQPEKIISLKYADASIKYRGKVWRFDSIAHKAKVLELILLQEEKEVESYPIMAFSKGAQKAAPGADDDEEGIGGADVVKDYFRFYTHFMNERFPGNERVLLENGVKPSA</sequence>
<dbReference type="Proteomes" id="UP001203852">
    <property type="component" value="Unassembled WGS sequence"/>
</dbReference>
<dbReference type="AlphaFoldDB" id="A0AAN6DVY9"/>
<gene>
    <name evidence="2" type="ORF">EDD36DRAFT_465348</name>
</gene>
<evidence type="ECO:0000256" key="1">
    <source>
        <dbReference type="SAM" id="MobiDB-lite"/>
    </source>
</evidence>
<dbReference type="EMBL" id="MU404354">
    <property type="protein sequence ID" value="KAI1613216.1"/>
    <property type="molecule type" value="Genomic_DNA"/>
</dbReference>
<name>A0AAN6DVY9_9EURO</name>
<keyword evidence="3" id="KW-1185">Reference proteome</keyword>
<protein>
    <submittedName>
        <fullName evidence="2">Uncharacterized protein</fullName>
    </submittedName>
</protein>